<protein>
    <submittedName>
        <fullName evidence="2">Uncharacterized protein</fullName>
    </submittedName>
</protein>
<feature type="region of interest" description="Disordered" evidence="1">
    <location>
        <begin position="1"/>
        <end position="21"/>
    </location>
</feature>
<reference evidence="3" key="1">
    <citation type="journal article" date="2019" name="Int. J. Syst. Evol. Microbiol.">
        <title>The Global Catalogue of Microorganisms (GCM) 10K type strain sequencing project: providing services to taxonomists for standard genome sequencing and annotation.</title>
        <authorList>
            <consortium name="The Broad Institute Genomics Platform"/>
            <consortium name="The Broad Institute Genome Sequencing Center for Infectious Disease"/>
            <person name="Wu L."/>
            <person name="Ma J."/>
        </authorList>
    </citation>
    <scope>NUCLEOTIDE SEQUENCE [LARGE SCALE GENOMIC DNA]</scope>
    <source>
        <strain evidence="3">JCM 13006</strain>
    </source>
</reference>
<evidence type="ECO:0000313" key="3">
    <source>
        <dbReference type="Proteomes" id="UP001501752"/>
    </source>
</evidence>
<dbReference type="EMBL" id="BAABIS010000001">
    <property type="protein sequence ID" value="GAA4872122.1"/>
    <property type="molecule type" value="Genomic_DNA"/>
</dbReference>
<proteinExistence type="predicted"/>
<organism evidence="2 3">
    <name type="scientific">Kitasatospora terrestris</name>
    <dbReference type="NCBI Taxonomy" id="258051"/>
    <lineage>
        <taxon>Bacteria</taxon>
        <taxon>Bacillati</taxon>
        <taxon>Actinomycetota</taxon>
        <taxon>Actinomycetes</taxon>
        <taxon>Kitasatosporales</taxon>
        <taxon>Streptomycetaceae</taxon>
        <taxon>Kitasatospora</taxon>
    </lineage>
</organism>
<keyword evidence="3" id="KW-1185">Reference proteome</keyword>
<comment type="caution">
    <text evidence="2">The sequence shown here is derived from an EMBL/GenBank/DDBJ whole genome shotgun (WGS) entry which is preliminary data.</text>
</comment>
<evidence type="ECO:0000256" key="1">
    <source>
        <dbReference type="SAM" id="MobiDB-lite"/>
    </source>
</evidence>
<feature type="region of interest" description="Disordered" evidence="1">
    <location>
        <begin position="124"/>
        <end position="149"/>
    </location>
</feature>
<dbReference type="Proteomes" id="UP001501752">
    <property type="component" value="Unassembled WGS sequence"/>
</dbReference>
<sequence>MVADGRRGDGPSAPPGATDTHRAARTRLGLARARRALAVADTGITTPVLVAVRWIETGAAAAGPDAVRLPAPLLLLDLPACTLPLLTGACLARLRRILREGLRPASPPPAGAAELSRGRLGAGVPAGAEPLRMRTGPSPGNLDTWPTIN</sequence>
<gene>
    <name evidence="2" type="ORF">GCM10023235_58910</name>
</gene>
<name>A0ABP9EGV6_9ACTN</name>
<evidence type="ECO:0000313" key="2">
    <source>
        <dbReference type="EMBL" id="GAA4872122.1"/>
    </source>
</evidence>
<accession>A0ABP9EGV6</accession>